<organism evidence="1 2">
    <name type="scientific">Gordonia desulfuricans</name>
    <dbReference type="NCBI Taxonomy" id="89051"/>
    <lineage>
        <taxon>Bacteria</taxon>
        <taxon>Bacillati</taxon>
        <taxon>Actinomycetota</taxon>
        <taxon>Actinomycetes</taxon>
        <taxon>Mycobacteriales</taxon>
        <taxon>Gordoniaceae</taxon>
        <taxon>Gordonia</taxon>
    </lineage>
</organism>
<dbReference type="InterPro" id="IPR038555">
    <property type="entry name" value="Zincin_1_sf"/>
</dbReference>
<gene>
    <name evidence="1" type="ORF">GYA93_21105</name>
</gene>
<dbReference type="SUPFAM" id="SSF55486">
    <property type="entry name" value="Metalloproteases ('zincins'), catalytic domain"/>
    <property type="match status" value="1"/>
</dbReference>
<dbReference type="InterPro" id="IPR010428">
    <property type="entry name" value="Zincin_1"/>
</dbReference>
<dbReference type="Proteomes" id="UP000466307">
    <property type="component" value="Unassembled WGS sequence"/>
</dbReference>
<name>A0A7K3LV17_9ACTN</name>
<dbReference type="CDD" id="cd12952">
    <property type="entry name" value="MMP_ACEL2062"/>
    <property type="match status" value="1"/>
</dbReference>
<dbReference type="AlphaFoldDB" id="A0A7K3LV17"/>
<dbReference type="RefSeq" id="WP_053778576.1">
    <property type="nucleotide sequence ID" value="NZ_JAADZU010000096.1"/>
</dbReference>
<evidence type="ECO:0000313" key="2">
    <source>
        <dbReference type="Proteomes" id="UP000466307"/>
    </source>
</evidence>
<sequence length="116" mass="12920">MPVHMSDVEFEELVGDALDAIPTEFTDAMSNVVILIEPFNPESRGILGLYSGVALTERTHDYAGFLPDTITIYREPILAMCHTRAQVVHEVAVTVIHEVGHHFGIDDEWLHAHGWG</sequence>
<dbReference type="EMBL" id="JAADZU010000096">
    <property type="protein sequence ID" value="NDK92049.1"/>
    <property type="molecule type" value="Genomic_DNA"/>
</dbReference>
<protein>
    <submittedName>
        <fullName evidence="1">Metallopeptidase family protein</fullName>
    </submittedName>
</protein>
<dbReference type="Gene3D" id="3.30.2010.20">
    <property type="match status" value="1"/>
</dbReference>
<evidence type="ECO:0000313" key="1">
    <source>
        <dbReference type="EMBL" id="NDK92049.1"/>
    </source>
</evidence>
<comment type="caution">
    <text evidence="1">The sequence shown here is derived from an EMBL/GenBank/DDBJ whole genome shotgun (WGS) entry which is preliminary data.</text>
</comment>
<keyword evidence="2" id="KW-1185">Reference proteome</keyword>
<proteinExistence type="predicted"/>
<accession>A0A7K3LV17</accession>
<reference evidence="1 2" key="1">
    <citation type="submission" date="2020-01" db="EMBL/GenBank/DDBJ databases">
        <title>Investigation of new actinobacteria for the biodesulphurisation of diesel fuel.</title>
        <authorList>
            <person name="Athi Narayanan S.M."/>
        </authorList>
    </citation>
    <scope>NUCLEOTIDE SEQUENCE [LARGE SCALE GENOMIC DNA]</scope>
    <source>
        <strain evidence="1 2">213E</strain>
    </source>
</reference>
<dbReference type="Pfam" id="PF06262">
    <property type="entry name" value="Zincin_1"/>
    <property type="match status" value="1"/>
</dbReference>